<feature type="compositionally biased region" description="Low complexity" evidence="1">
    <location>
        <begin position="30"/>
        <end position="48"/>
    </location>
</feature>
<accession>A0ABR1WMV9</accession>
<dbReference type="Proteomes" id="UP001433268">
    <property type="component" value="Unassembled WGS sequence"/>
</dbReference>
<evidence type="ECO:0000256" key="1">
    <source>
        <dbReference type="SAM" id="MobiDB-lite"/>
    </source>
</evidence>
<dbReference type="EMBL" id="JAQQWN010000005">
    <property type="protein sequence ID" value="KAK8084352.1"/>
    <property type="molecule type" value="Genomic_DNA"/>
</dbReference>
<comment type="caution">
    <text evidence="2">The sequence shown here is derived from an EMBL/GenBank/DDBJ whole genome shotgun (WGS) entry which is preliminary data.</text>
</comment>
<proteinExistence type="predicted"/>
<dbReference type="GeneID" id="92042998"/>
<dbReference type="RefSeq" id="XP_066668861.1">
    <property type="nucleotide sequence ID" value="XM_066809938.1"/>
</dbReference>
<feature type="region of interest" description="Disordered" evidence="1">
    <location>
        <begin position="506"/>
        <end position="562"/>
    </location>
</feature>
<feature type="compositionally biased region" description="Polar residues" evidence="1">
    <location>
        <begin position="1"/>
        <end position="26"/>
    </location>
</feature>
<reference evidence="2 3" key="1">
    <citation type="submission" date="2023-01" db="EMBL/GenBank/DDBJ databases">
        <title>Analysis of 21 Apiospora genomes using comparative genomics revels a genus with tremendous synthesis potential of carbohydrate active enzymes and secondary metabolites.</title>
        <authorList>
            <person name="Sorensen T."/>
        </authorList>
    </citation>
    <scope>NUCLEOTIDE SEQUENCE [LARGE SCALE GENOMIC DNA]</scope>
    <source>
        <strain evidence="2 3">CBS 114990</strain>
    </source>
</reference>
<name>A0ABR1WMV9_9PEZI</name>
<evidence type="ECO:0000313" key="2">
    <source>
        <dbReference type="EMBL" id="KAK8084352.1"/>
    </source>
</evidence>
<gene>
    <name evidence="2" type="ORF">PG997_005623</name>
</gene>
<sequence>MPRGTQGQSRPARTALPSSPVESSIEANPDSRSSSSPDTPSSTLSRTPANSTAPSTPAGLTPATSDRRSTRTDASSHLPLFDVNVIHRIKGNETIDCRKWDEYLPRLGWADSLFGSLRGTVAERYSTIKANTSRQERRRELREIQTRNLLINAREIHCKTCGACGSYGISQKCPRKKDATLVQHGWTEVEHYFDFYRPEVPSKHEVTARYSRFRIQNNVEVKAVKVLDHMYPYMSYQPGEYVLQLMRMSEATERQQAIGIRVEDQRDGYMDFEDDILVPDGTVPFQPEEDLERFNVVRDKILRIVVAILGFKPSTTSYVPKTLNALFEPSELPYQQWEYLVAAWDVKFQKVARLPKAIKFSVNGARDNFSEAAWLIRRLRAEKKLMEDSLDRESLFQLLEKLLCRMTEIEFDKLADQYLKRLGREAFDCLKDGDEDKVLVYAAGAFSEDFKDIHSYYKTYSGYPQPAPFDEERLDEFRIAALRIINDQDFVKAVLTQVSRQLAKQGRYLDEDHDESIATLPAGAESPEPSTSAQPESARKKRGRPPKKEGDPKGPYKRREKA</sequence>
<protein>
    <submittedName>
        <fullName evidence="2">Uncharacterized protein</fullName>
    </submittedName>
</protein>
<feature type="region of interest" description="Disordered" evidence="1">
    <location>
        <begin position="1"/>
        <end position="75"/>
    </location>
</feature>
<organism evidence="2 3">
    <name type="scientific">Apiospora hydei</name>
    <dbReference type="NCBI Taxonomy" id="1337664"/>
    <lineage>
        <taxon>Eukaryota</taxon>
        <taxon>Fungi</taxon>
        <taxon>Dikarya</taxon>
        <taxon>Ascomycota</taxon>
        <taxon>Pezizomycotina</taxon>
        <taxon>Sordariomycetes</taxon>
        <taxon>Xylariomycetidae</taxon>
        <taxon>Amphisphaeriales</taxon>
        <taxon>Apiosporaceae</taxon>
        <taxon>Apiospora</taxon>
    </lineage>
</organism>
<keyword evidence="3" id="KW-1185">Reference proteome</keyword>
<evidence type="ECO:0000313" key="3">
    <source>
        <dbReference type="Proteomes" id="UP001433268"/>
    </source>
</evidence>